<dbReference type="SUPFAM" id="SSF46785">
    <property type="entry name" value="Winged helix' DNA-binding domain"/>
    <property type="match status" value="1"/>
</dbReference>
<dbReference type="Gene3D" id="1.10.10.10">
    <property type="entry name" value="Winged helix-like DNA-binding domain superfamily/Winged helix DNA-binding domain"/>
    <property type="match status" value="1"/>
</dbReference>
<dbReference type="EMBL" id="CP035758">
    <property type="protein sequence ID" value="QBD80228.1"/>
    <property type="molecule type" value="Genomic_DNA"/>
</dbReference>
<keyword evidence="3" id="KW-0804">Transcription</keyword>
<dbReference type="KEGG" id="kbs:EPA93_31325"/>
<evidence type="ECO:0000259" key="4">
    <source>
        <dbReference type="PROSITE" id="PS50949"/>
    </source>
</evidence>
<accession>A0A4P6JWW9</accession>
<keyword evidence="2" id="KW-0238">DNA-binding</keyword>
<dbReference type="RefSeq" id="WP_129891293.1">
    <property type="nucleotide sequence ID" value="NZ_CP035758.1"/>
</dbReference>
<dbReference type="PANTHER" id="PTHR38445:SF7">
    <property type="entry name" value="GNTR-FAMILY TRANSCRIPTIONAL REGULATOR"/>
    <property type="match status" value="1"/>
</dbReference>
<dbReference type="CDD" id="cd07377">
    <property type="entry name" value="WHTH_GntR"/>
    <property type="match status" value="1"/>
</dbReference>
<evidence type="ECO:0000313" key="5">
    <source>
        <dbReference type="EMBL" id="QBD80228.1"/>
    </source>
</evidence>
<protein>
    <submittedName>
        <fullName evidence="5">GntR family transcriptional regulator</fullName>
    </submittedName>
</protein>
<reference evidence="5 6" key="1">
    <citation type="submission" date="2019-01" db="EMBL/GenBank/DDBJ databases">
        <title>Ktedonosporobacter rubrisoli SCAWS-G2.</title>
        <authorList>
            <person name="Huang Y."/>
            <person name="Yan B."/>
        </authorList>
    </citation>
    <scope>NUCLEOTIDE SEQUENCE [LARGE SCALE GENOMIC DNA]</scope>
    <source>
        <strain evidence="5 6">SCAWS-G2</strain>
    </source>
</reference>
<dbReference type="Proteomes" id="UP000290365">
    <property type="component" value="Chromosome"/>
</dbReference>
<dbReference type="PROSITE" id="PS50949">
    <property type="entry name" value="HTH_GNTR"/>
    <property type="match status" value="1"/>
</dbReference>
<dbReference type="AlphaFoldDB" id="A0A4P6JWW9"/>
<evidence type="ECO:0000256" key="1">
    <source>
        <dbReference type="ARBA" id="ARBA00023015"/>
    </source>
</evidence>
<evidence type="ECO:0000256" key="2">
    <source>
        <dbReference type="ARBA" id="ARBA00023125"/>
    </source>
</evidence>
<dbReference type="InterPro" id="IPR036390">
    <property type="entry name" value="WH_DNA-bd_sf"/>
</dbReference>
<dbReference type="PANTHER" id="PTHR38445">
    <property type="entry name" value="HTH-TYPE TRANSCRIPTIONAL REPRESSOR YTRA"/>
    <property type="match status" value="1"/>
</dbReference>
<dbReference type="GO" id="GO:0003700">
    <property type="term" value="F:DNA-binding transcription factor activity"/>
    <property type="evidence" value="ECO:0007669"/>
    <property type="project" value="InterPro"/>
</dbReference>
<organism evidence="5 6">
    <name type="scientific">Ktedonosporobacter rubrisoli</name>
    <dbReference type="NCBI Taxonomy" id="2509675"/>
    <lineage>
        <taxon>Bacteria</taxon>
        <taxon>Bacillati</taxon>
        <taxon>Chloroflexota</taxon>
        <taxon>Ktedonobacteria</taxon>
        <taxon>Ktedonobacterales</taxon>
        <taxon>Ktedonosporobacteraceae</taxon>
        <taxon>Ktedonosporobacter</taxon>
    </lineage>
</organism>
<name>A0A4P6JWW9_KTERU</name>
<gene>
    <name evidence="5" type="ORF">EPA93_31325</name>
</gene>
<keyword evidence="1" id="KW-0805">Transcription regulation</keyword>
<evidence type="ECO:0000256" key="3">
    <source>
        <dbReference type="ARBA" id="ARBA00023163"/>
    </source>
</evidence>
<proteinExistence type="predicted"/>
<dbReference type="SMART" id="SM00345">
    <property type="entry name" value="HTH_GNTR"/>
    <property type="match status" value="1"/>
</dbReference>
<evidence type="ECO:0000313" key="6">
    <source>
        <dbReference type="Proteomes" id="UP000290365"/>
    </source>
</evidence>
<dbReference type="Pfam" id="PF00392">
    <property type="entry name" value="GntR"/>
    <property type="match status" value="1"/>
</dbReference>
<keyword evidence="6" id="KW-1185">Reference proteome</keyword>
<dbReference type="InterPro" id="IPR036388">
    <property type="entry name" value="WH-like_DNA-bd_sf"/>
</dbReference>
<dbReference type="OrthoDB" id="163333at2"/>
<dbReference type="InterPro" id="IPR000524">
    <property type="entry name" value="Tscrpt_reg_HTH_GntR"/>
</dbReference>
<feature type="domain" description="HTH gntR-type" evidence="4">
    <location>
        <begin position="13"/>
        <end position="81"/>
    </location>
</feature>
<sequence length="137" mass="15625">MAIWLHIDMHNGIPIYVQLIQQIKHAIEVGRLMPGDSLPTVRELANELAIAPNTIVKAYNELQRTGLIESRPGRGTTVVGQIEETLRIQKRKALIERLHTLVLDANSLDMSTQELRTHFEHAVQQFMSELPKRKEKS</sequence>
<dbReference type="GO" id="GO:0003677">
    <property type="term" value="F:DNA binding"/>
    <property type="evidence" value="ECO:0007669"/>
    <property type="project" value="UniProtKB-KW"/>
</dbReference>